<name>A0A128EX11_9GAMM</name>
<dbReference type="GO" id="GO:0016788">
    <property type="term" value="F:hydrolase activity, acting on ester bonds"/>
    <property type="evidence" value="ECO:0007669"/>
    <property type="project" value="InterPro"/>
</dbReference>
<organism evidence="2 3">
    <name type="scientific">Grimontia celer</name>
    <dbReference type="NCBI Taxonomy" id="1796497"/>
    <lineage>
        <taxon>Bacteria</taxon>
        <taxon>Pseudomonadati</taxon>
        <taxon>Pseudomonadota</taxon>
        <taxon>Gammaproteobacteria</taxon>
        <taxon>Vibrionales</taxon>
        <taxon>Vibrionaceae</taxon>
        <taxon>Grimontia</taxon>
    </lineage>
</organism>
<dbReference type="OrthoDB" id="556502at2"/>
<dbReference type="Gene3D" id="3.40.50.1820">
    <property type="entry name" value="alpha/beta hydrolase"/>
    <property type="match status" value="1"/>
</dbReference>
<dbReference type="AlphaFoldDB" id="A0A128EX11"/>
<evidence type="ECO:0000313" key="2">
    <source>
        <dbReference type="EMBL" id="CZF79098.1"/>
    </source>
</evidence>
<dbReference type="PANTHER" id="PTHR37946">
    <property type="entry name" value="SLL1969 PROTEIN"/>
    <property type="match status" value="1"/>
</dbReference>
<evidence type="ECO:0000259" key="1">
    <source>
        <dbReference type="Pfam" id="PF07819"/>
    </source>
</evidence>
<dbReference type="EMBL" id="FIZX01000001">
    <property type="protein sequence ID" value="CZF79098.1"/>
    <property type="molecule type" value="Genomic_DNA"/>
</dbReference>
<proteinExistence type="predicted"/>
<protein>
    <submittedName>
        <fullName evidence="2">PGAP1-like protein</fullName>
    </submittedName>
</protein>
<dbReference type="Pfam" id="PF07819">
    <property type="entry name" value="PGAP1"/>
    <property type="match status" value="1"/>
</dbReference>
<keyword evidence="3" id="KW-1185">Reference proteome</keyword>
<dbReference type="SUPFAM" id="SSF53474">
    <property type="entry name" value="alpha/beta-Hydrolases"/>
    <property type="match status" value="1"/>
</dbReference>
<reference evidence="3" key="1">
    <citation type="submission" date="2016-02" db="EMBL/GenBank/DDBJ databases">
        <authorList>
            <person name="Rodrigo-Torres Lidia"/>
            <person name="Arahal R.David."/>
        </authorList>
    </citation>
    <scope>NUCLEOTIDE SEQUENCE [LARGE SCALE GENOMIC DNA]</scope>
    <source>
        <strain evidence="3">CECT 9029</strain>
    </source>
</reference>
<sequence>MKIILLHGLYMHGVAMIPLEKRLTDAGHTVLNISYNTVMPNLKALFGEMDTFIDGEGTAIVGHSMGGVITRAYLENESEMSKYVKTVITLGTPHKGSKVAAFFQEIGISDFMFQESSRFLLPDYEPTWPEGSTLYSIAGDMRIGPAAVLVRSEESDGTVLIDETKIDGMASHEVFPLTHTALIFAKRVADRIIEILA</sequence>
<gene>
    <name evidence="2" type="ORF">GCE9029_01255</name>
</gene>
<feature type="domain" description="GPI inositol-deacylase PGAP1-like alpha/beta" evidence="1">
    <location>
        <begin position="59"/>
        <end position="99"/>
    </location>
</feature>
<accession>A0A128EX11</accession>
<dbReference type="PANTHER" id="PTHR37946:SF1">
    <property type="entry name" value="SLL1969 PROTEIN"/>
    <property type="match status" value="1"/>
</dbReference>
<dbReference type="Proteomes" id="UP000071641">
    <property type="component" value="Unassembled WGS sequence"/>
</dbReference>
<evidence type="ECO:0000313" key="3">
    <source>
        <dbReference type="Proteomes" id="UP000071641"/>
    </source>
</evidence>
<dbReference type="InterPro" id="IPR012908">
    <property type="entry name" value="PGAP1-ab_dom-like"/>
</dbReference>
<dbReference type="STRING" id="1796497.GCE9029_01255"/>
<dbReference type="InterPro" id="IPR029058">
    <property type="entry name" value="AB_hydrolase_fold"/>
</dbReference>